<proteinExistence type="predicted"/>
<evidence type="ECO:0000313" key="1">
    <source>
        <dbReference type="EMBL" id="MFF3574850.1"/>
    </source>
</evidence>
<evidence type="ECO:0000313" key="2">
    <source>
        <dbReference type="Proteomes" id="UP001601992"/>
    </source>
</evidence>
<gene>
    <name evidence="1" type="ORF">ACFYXQ_44600</name>
</gene>
<accession>A0ABW6SHG4</accession>
<sequence length="44" mass="4971">MHAYAPALPDDGEFYAALAASREWTGRWYSRDPIEEWELSGSPA</sequence>
<dbReference type="EMBL" id="JBIAQY010000032">
    <property type="protein sequence ID" value="MFF3574850.1"/>
    <property type="molecule type" value="Genomic_DNA"/>
</dbReference>
<dbReference type="Proteomes" id="UP001601992">
    <property type="component" value="Unassembled WGS sequence"/>
</dbReference>
<name>A0ABW6SHG4_9NOCA</name>
<dbReference type="RefSeq" id="WP_387406974.1">
    <property type="nucleotide sequence ID" value="NZ_JBIAQY010000032.1"/>
</dbReference>
<comment type="caution">
    <text evidence="1">The sequence shown here is derived from an EMBL/GenBank/DDBJ whole genome shotgun (WGS) entry which is preliminary data.</text>
</comment>
<protein>
    <recommendedName>
        <fullName evidence="3">GNAT family N-acetyltransferase</fullName>
    </recommendedName>
</protein>
<keyword evidence="2" id="KW-1185">Reference proteome</keyword>
<evidence type="ECO:0008006" key="3">
    <source>
        <dbReference type="Google" id="ProtNLM"/>
    </source>
</evidence>
<reference evidence="1 2" key="1">
    <citation type="submission" date="2024-10" db="EMBL/GenBank/DDBJ databases">
        <title>The Natural Products Discovery Center: Release of the First 8490 Sequenced Strains for Exploring Actinobacteria Biosynthetic Diversity.</title>
        <authorList>
            <person name="Kalkreuter E."/>
            <person name="Kautsar S.A."/>
            <person name="Yang D."/>
            <person name="Bader C.D."/>
            <person name="Teijaro C.N."/>
            <person name="Fluegel L."/>
            <person name="Davis C.M."/>
            <person name="Simpson J.R."/>
            <person name="Lauterbach L."/>
            <person name="Steele A.D."/>
            <person name="Gui C."/>
            <person name="Meng S."/>
            <person name="Li G."/>
            <person name="Viehrig K."/>
            <person name="Ye F."/>
            <person name="Su P."/>
            <person name="Kiefer A.F."/>
            <person name="Nichols A."/>
            <person name="Cepeda A.J."/>
            <person name="Yan W."/>
            <person name="Fan B."/>
            <person name="Jiang Y."/>
            <person name="Adhikari A."/>
            <person name="Zheng C.-J."/>
            <person name="Schuster L."/>
            <person name="Cowan T.M."/>
            <person name="Smanski M.J."/>
            <person name="Chevrette M.G."/>
            <person name="De Carvalho L.P.S."/>
            <person name="Shen B."/>
        </authorList>
    </citation>
    <scope>NUCLEOTIDE SEQUENCE [LARGE SCALE GENOMIC DNA]</scope>
    <source>
        <strain evidence="1 2">NPDC002593</strain>
    </source>
</reference>
<organism evidence="1 2">
    <name type="scientific">Nocardia jiangxiensis</name>
    <dbReference type="NCBI Taxonomy" id="282685"/>
    <lineage>
        <taxon>Bacteria</taxon>
        <taxon>Bacillati</taxon>
        <taxon>Actinomycetota</taxon>
        <taxon>Actinomycetes</taxon>
        <taxon>Mycobacteriales</taxon>
        <taxon>Nocardiaceae</taxon>
        <taxon>Nocardia</taxon>
    </lineage>
</organism>